<feature type="region of interest" description="Disordered" evidence="8">
    <location>
        <begin position="347"/>
        <end position="390"/>
    </location>
</feature>
<evidence type="ECO:0000256" key="2">
    <source>
        <dbReference type="ARBA" id="ARBA00004514"/>
    </source>
</evidence>
<feature type="domain" description="HPt" evidence="9">
    <location>
        <begin position="41"/>
        <end position="136"/>
    </location>
</feature>
<evidence type="ECO:0000256" key="4">
    <source>
        <dbReference type="ARBA" id="ARBA00022864"/>
    </source>
</evidence>
<dbReference type="EMBL" id="JBCNJP010000015">
    <property type="protein sequence ID" value="KAK9066208.1"/>
    <property type="molecule type" value="Genomic_DNA"/>
</dbReference>
<comment type="caution">
    <text evidence="10">The sequence shown here is derived from an EMBL/GenBank/DDBJ whole genome shotgun (WGS) entry which is preliminary data.</text>
</comment>
<evidence type="ECO:0000256" key="3">
    <source>
        <dbReference type="ARBA" id="ARBA00007560"/>
    </source>
</evidence>
<reference evidence="10 11" key="1">
    <citation type="submission" date="2024-04" db="EMBL/GenBank/DDBJ databases">
        <title>The reference genome of an endangered Asteraceae, Deinandra increscens subsp. villosa, native to the Central Coast of California.</title>
        <authorList>
            <person name="Guilliams M."/>
            <person name="Hasenstab-Lehman K."/>
            <person name="Meyer R."/>
            <person name="Mcevoy S."/>
        </authorList>
    </citation>
    <scope>NUCLEOTIDE SEQUENCE [LARGE SCALE GENOMIC DNA]</scope>
    <source>
        <tissue evidence="10">Leaf</tissue>
    </source>
</reference>
<dbReference type="GO" id="GO:0000160">
    <property type="term" value="P:phosphorelay signal transduction system"/>
    <property type="evidence" value="ECO:0007669"/>
    <property type="project" value="UniProtKB-KW"/>
</dbReference>
<dbReference type="Proteomes" id="UP001408789">
    <property type="component" value="Unassembled WGS sequence"/>
</dbReference>
<dbReference type="SUPFAM" id="SSF47226">
    <property type="entry name" value="Histidine-containing phosphotransfer domain, HPT domain"/>
    <property type="match status" value="1"/>
</dbReference>
<dbReference type="PROSITE" id="PS50894">
    <property type="entry name" value="HPT"/>
    <property type="match status" value="1"/>
</dbReference>
<keyword evidence="6" id="KW-0539">Nucleus</keyword>
<dbReference type="GO" id="GO:0016593">
    <property type="term" value="C:Cdc73/Paf1 complex"/>
    <property type="evidence" value="ECO:0007669"/>
    <property type="project" value="InterPro"/>
</dbReference>
<dbReference type="Pfam" id="PF03985">
    <property type="entry name" value="Paf1"/>
    <property type="match status" value="1"/>
</dbReference>
<dbReference type="InterPro" id="IPR008207">
    <property type="entry name" value="Sig_transdc_His_kin_Hpt_dom"/>
</dbReference>
<evidence type="ECO:0000313" key="10">
    <source>
        <dbReference type="EMBL" id="KAK9066208.1"/>
    </source>
</evidence>
<feature type="modified residue" description="Phosphohistidine" evidence="7">
    <location>
        <position position="82"/>
    </location>
</feature>
<evidence type="ECO:0000313" key="11">
    <source>
        <dbReference type="Proteomes" id="UP001408789"/>
    </source>
</evidence>
<evidence type="ECO:0000256" key="6">
    <source>
        <dbReference type="ARBA" id="ARBA00023242"/>
    </source>
</evidence>
<dbReference type="GO" id="GO:0000993">
    <property type="term" value="F:RNA polymerase II complex binding"/>
    <property type="evidence" value="ECO:0007669"/>
    <property type="project" value="TreeGrafter"/>
</dbReference>
<evidence type="ECO:0000259" key="9">
    <source>
        <dbReference type="PROSITE" id="PS50894"/>
    </source>
</evidence>
<dbReference type="FunFam" id="1.20.120.160:FF:000005">
    <property type="entry name" value="Histidine-containing phosphotransfer protein 4"/>
    <property type="match status" value="1"/>
</dbReference>
<feature type="compositionally biased region" description="Basic and acidic residues" evidence="8">
    <location>
        <begin position="359"/>
        <end position="372"/>
    </location>
</feature>
<dbReference type="GO" id="GO:0003682">
    <property type="term" value="F:chromatin binding"/>
    <property type="evidence" value="ECO:0007669"/>
    <property type="project" value="TreeGrafter"/>
</dbReference>
<dbReference type="GO" id="GO:0009736">
    <property type="term" value="P:cytokinin-activated signaling pathway"/>
    <property type="evidence" value="ECO:0007669"/>
    <property type="project" value="UniProtKB-KW"/>
</dbReference>
<keyword evidence="7" id="KW-0597">Phosphoprotein</keyword>
<organism evidence="10 11">
    <name type="scientific">Deinandra increscens subsp. villosa</name>
    <dbReference type="NCBI Taxonomy" id="3103831"/>
    <lineage>
        <taxon>Eukaryota</taxon>
        <taxon>Viridiplantae</taxon>
        <taxon>Streptophyta</taxon>
        <taxon>Embryophyta</taxon>
        <taxon>Tracheophyta</taxon>
        <taxon>Spermatophyta</taxon>
        <taxon>Magnoliopsida</taxon>
        <taxon>eudicotyledons</taxon>
        <taxon>Gunneridae</taxon>
        <taxon>Pentapetalae</taxon>
        <taxon>asterids</taxon>
        <taxon>campanulids</taxon>
        <taxon>Asterales</taxon>
        <taxon>Asteraceae</taxon>
        <taxon>Asteroideae</taxon>
        <taxon>Heliantheae alliance</taxon>
        <taxon>Madieae</taxon>
        <taxon>Madiinae</taxon>
        <taxon>Deinandra</taxon>
    </lineage>
</organism>
<keyword evidence="4" id="KW-0932">Cytokinin signaling pathway</keyword>
<dbReference type="InterPro" id="IPR007133">
    <property type="entry name" value="RNA_pol_II-assoc_Paf1"/>
</dbReference>
<dbReference type="GO" id="GO:0005829">
    <property type="term" value="C:cytosol"/>
    <property type="evidence" value="ECO:0007669"/>
    <property type="project" value="UniProtKB-SubCell"/>
</dbReference>
<dbReference type="PANTHER" id="PTHR23188">
    <property type="entry name" value="RNA POLYMERASE II-ASSOCIATED FACTOR 1 HOMOLOG"/>
    <property type="match status" value="1"/>
</dbReference>
<evidence type="ECO:0000256" key="7">
    <source>
        <dbReference type="PROSITE-ProRule" id="PRU00110"/>
    </source>
</evidence>
<gene>
    <name evidence="10" type="ORF">SSX86_013529</name>
</gene>
<name>A0AAP0GWS8_9ASTR</name>
<dbReference type="AlphaFoldDB" id="A0AAP0GWS8"/>
<evidence type="ECO:0000256" key="5">
    <source>
        <dbReference type="ARBA" id="ARBA00023012"/>
    </source>
</evidence>
<keyword evidence="11" id="KW-1185">Reference proteome</keyword>
<dbReference type="PANTHER" id="PTHR23188:SF12">
    <property type="entry name" value="RNA POLYMERASE II-ASSOCIATED FACTOR 1 HOMOLOG"/>
    <property type="match status" value="1"/>
</dbReference>
<dbReference type="GO" id="GO:0006368">
    <property type="term" value="P:transcription elongation by RNA polymerase II"/>
    <property type="evidence" value="ECO:0007669"/>
    <property type="project" value="InterPro"/>
</dbReference>
<dbReference type="Gene3D" id="1.20.120.160">
    <property type="entry name" value="HPT domain"/>
    <property type="match status" value="1"/>
</dbReference>
<sequence length="390" mass="44964">MERNQMHRHRQQIANIRKSLFDQGYLDEQFIQLEELQDNSNPNFVEEVVTLFYRDSARFLSNLDQALEKRPLDFSRLDSLMHQFKGSSTSIGAKKVKTECTHFRNYCNTRNAEGCKRTFQNVKKEYTTLRKKLEAYFQMSRQVGPVETACRPRERKIQDIVASFEACKSHPVHATNKKLQPMEILPLFPNLERWNDQFVVATFDGAPTADSESYSKMDKSVRDAHESQAIMKSFVASTSGSANPDKFLAYMVPSVGELVILMIAVIQDVYDENEDISYTWVREYHWDVRGEDADDPTNYLVAFDEPKARYMPLPTKLILRKKRAREGKTRDEVEHFPVPVSVTSYVGSRGMDSNSRHHGGTDIEYGHQKGMQDDDGDMDQFSGAEYDMSD</sequence>
<keyword evidence="5" id="KW-0902">Two-component regulatory system</keyword>
<evidence type="ECO:0000256" key="8">
    <source>
        <dbReference type="SAM" id="MobiDB-lite"/>
    </source>
</evidence>
<comment type="similarity">
    <text evidence="3">Belongs to the PAF1 family.</text>
</comment>
<comment type="subcellular location">
    <subcellularLocation>
        <location evidence="2">Cytoplasm</location>
        <location evidence="2">Cytosol</location>
    </subcellularLocation>
    <subcellularLocation>
        <location evidence="1">Nucleus</location>
    </subcellularLocation>
</comment>
<evidence type="ECO:0000256" key="1">
    <source>
        <dbReference type="ARBA" id="ARBA00004123"/>
    </source>
</evidence>
<protein>
    <recommendedName>
        <fullName evidence="9">HPt domain-containing protein</fullName>
    </recommendedName>
</protein>
<dbReference type="InterPro" id="IPR036641">
    <property type="entry name" value="HPT_dom_sf"/>
</dbReference>
<proteinExistence type="inferred from homology"/>
<accession>A0AAP0GWS8</accession>